<dbReference type="STRING" id="1387353.BSF38_01034"/>
<keyword evidence="4 7" id="KW-1133">Transmembrane helix</keyword>
<dbReference type="PROSITE" id="PS50850">
    <property type="entry name" value="MFS"/>
    <property type="match status" value="1"/>
</dbReference>
<dbReference type="GO" id="GO:0042128">
    <property type="term" value="P:nitrate assimilation"/>
    <property type="evidence" value="ECO:0007669"/>
    <property type="project" value="UniProtKB-KW"/>
</dbReference>
<protein>
    <submittedName>
        <fullName evidence="9">Putative nitrate/nitrite transporter NarK2</fullName>
    </submittedName>
</protein>
<dbReference type="CDD" id="cd17341">
    <property type="entry name" value="MFS_NRT2_like"/>
    <property type="match status" value="1"/>
</dbReference>
<dbReference type="Proteomes" id="UP000186309">
    <property type="component" value="Chromosome"/>
</dbReference>
<feature type="domain" description="Major facilitator superfamily (MFS) profile" evidence="8">
    <location>
        <begin position="34"/>
        <end position="432"/>
    </location>
</feature>
<proteinExistence type="inferred from homology"/>
<dbReference type="InterPro" id="IPR011701">
    <property type="entry name" value="MFS"/>
</dbReference>
<feature type="transmembrane region" description="Helical" evidence="7">
    <location>
        <begin position="20"/>
        <end position="43"/>
    </location>
</feature>
<organism evidence="9 10">
    <name type="scientific">Paludisphaera borealis</name>
    <dbReference type="NCBI Taxonomy" id="1387353"/>
    <lineage>
        <taxon>Bacteria</taxon>
        <taxon>Pseudomonadati</taxon>
        <taxon>Planctomycetota</taxon>
        <taxon>Planctomycetia</taxon>
        <taxon>Isosphaerales</taxon>
        <taxon>Isosphaeraceae</taxon>
        <taxon>Paludisphaera</taxon>
    </lineage>
</organism>
<evidence type="ECO:0000256" key="2">
    <source>
        <dbReference type="ARBA" id="ARBA00008432"/>
    </source>
</evidence>
<evidence type="ECO:0000256" key="4">
    <source>
        <dbReference type="ARBA" id="ARBA00022989"/>
    </source>
</evidence>
<sequence length="452" mass="47872">MIDSPSPRPDSDLAGPRMRVLWASTWAFTSLFAVWLMLGVLGLEIKKDAALMLGPVAATMTADQIKPAVEARFEWLLAVAILAGSLPRLAFGIWADKYGGRLVMIALLAFCAVPTYLLGRAHSYGELMACAALFGLAGNAFTVGISWNSAWFPAGRQGLALGVFGAGNVGAAGTKMLVILVPAILTLVPIGGFLGGLIPGGWRLVPTIYSVVLLATAVLVALVCPRPDHRPGRGRTLAELLAPLRFTQVWRFSLYYVVVFGAYVALSAWLPNYYKTKYGVDLRTAALLTALYIFPASLLRPVGGYLSDRFGPRTVTYAVFMVMIAALIPLCLPASILDLNAVWFTVLMVVVGAGMGIGKASVFKYIPNYYPDDVGAVGGLVGAIGALGGFVLPPLFGEIGRRTGTPQSAFIALLAVTAFSLAWLHLAVLKLRADERLPADLAIAASPSSSLA</sequence>
<dbReference type="InterPro" id="IPR036259">
    <property type="entry name" value="MFS_trans_sf"/>
</dbReference>
<dbReference type="InterPro" id="IPR044772">
    <property type="entry name" value="NO3_transporter"/>
</dbReference>
<feature type="transmembrane region" description="Helical" evidence="7">
    <location>
        <begin position="101"/>
        <end position="119"/>
    </location>
</feature>
<keyword evidence="6 7" id="KW-0472">Membrane</keyword>
<evidence type="ECO:0000256" key="1">
    <source>
        <dbReference type="ARBA" id="ARBA00004141"/>
    </source>
</evidence>
<evidence type="ECO:0000256" key="5">
    <source>
        <dbReference type="ARBA" id="ARBA00023063"/>
    </source>
</evidence>
<feature type="transmembrane region" description="Helical" evidence="7">
    <location>
        <begin position="374"/>
        <end position="396"/>
    </location>
</feature>
<feature type="transmembrane region" description="Helical" evidence="7">
    <location>
        <begin position="177"/>
        <end position="198"/>
    </location>
</feature>
<feature type="transmembrane region" description="Helical" evidence="7">
    <location>
        <begin position="282"/>
        <end position="303"/>
    </location>
</feature>
<comment type="subcellular location">
    <subcellularLocation>
        <location evidence="1">Membrane</location>
        <topology evidence="1">Multi-pass membrane protein</topology>
    </subcellularLocation>
</comment>
<dbReference type="RefSeq" id="WP_076343761.1">
    <property type="nucleotide sequence ID" value="NZ_CP019082.1"/>
</dbReference>
<accession>A0A1U7CL20</accession>
<feature type="transmembrane region" description="Helical" evidence="7">
    <location>
        <begin position="204"/>
        <end position="225"/>
    </location>
</feature>
<feature type="transmembrane region" description="Helical" evidence="7">
    <location>
        <begin position="408"/>
        <end position="429"/>
    </location>
</feature>
<keyword evidence="10" id="KW-1185">Reference proteome</keyword>
<dbReference type="PANTHER" id="PTHR23515">
    <property type="entry name" value="HIGH-AFFINITY NITRATE TRANSPORTER 2.3"/>
    <property type="match status" value="1"/>
</dbReference>
<name>A0A1U7CL20_9BACT</name>
<keyword evidence="3 7" id="KW-0812">Transmembrane</keyword>
<feature type="transmembrane region" description="Helical" evidence="7">
    <location>
        <begin position="342"/>
        <end position="362"/>
    </location>
</feature>
<dbReference type="GO" id="GO:0016020">
    <property type="term" value="C:membrane"/>
    <property type="evidence" value="ECO:0007669"/>
    <property type="project" value="UniProtKB-SubCell"/>
</dbReference>
<dbReference type="InterPro" id="IPR020846">
    <property type="entry name" value="MFS_dom"/>
</dbReference>
<reference evidence="10" key="1">
    <citation type="submission" date="2016-12" db="EMBL/GenBank/DDBJ databases">
        <title>Comparative genomics of four Isosphaeraceae planctomycetes: a common pool of plasmids and glycoside hydrolase genes.</title>
        <authorList>
            <person name="Ivanova A."/>
        </authorList>
    </citation>
    <scope>NUCLEOTIDE SEQUENCE [LARGE SCALE GENOMIC DNA]</scope>
    <source>
        <strain evidence="10">PX4</strain>
    </source>
</reference>
<dbReference type="GO" id="GO:0015112">
    <property type="term" value="F:nitrate transmembrane transporter activity"/>
    <property type="evidence" value="ECO:0007669"/>
    <property type="project" value="InterPro"/>
</dbReference>
<evidence type="ECO:0000259" key="8">
    <source>
        <dbReference type="PROSITE" id="PS50850"/>
    </source>
</evidence>
<dbReference type="KEGG" id="pbor:BSF38_01034"/>
<dbReference type="SUPFAM" id="SSF103473">
    <property type="entry name" value="MFS general substrate transporter"/>
    <property type="match status" value="1"/>
</dbReference>
<evidence type="ECO:0000256" key="7">
    <source>
        <dbReference type="SAM" id="Phobius"/>
    </source>
</evidence>
<feature type="transmembrane region" description="Helical" evidence="7">
    <location>
        <begin position="252"/>
        <end position="270"/>
    </location>
</feature>
<keyword evidence="5" id="KW-0534">Nitrate assimilation</keyword>
<dbReference type="EMBL" id="CP019082">
    <property type="protein sequence ID" value="APW59607.1"/>
    <property type="molecule type" value="Genomic_DNA"/>
</dbReference>
<evidence type="ECO:0000256" key="6">
    <source>
        <dbReference type="ARBA" id="ARBA00023136"/>
    </source>
</evidence>
<feature type="transmembrane region" description="Helical" evidence="7">
    <location>
        <begin position="126"/>
        <end position="145"/>
    </location>
</feature>
<dbReference type="Gene3D" id="1.20.1250.20">
    <property type="entry name" value="MFS general substrate transporter like domains"/>
    <property type="match status" value="2"/>
</dbReference>
<evidence type="ECO:0000313" key="9">
    <source>
        <dbReference type="EMBL" id="APW59607.1"/>
    </source>
</evidence>
<dbReference type="Pfam" id="PF07690">
    <property type="entry name" value="MFS_1"/>
    <property type="match status" value="1"/>
</dbReference>
<dbReference type="OrthoDB" id="9773404at2"/>
<gene>
    <name evidence="9" type="primary">narK2</name>
    <name evidence="9" type="ORF">BSF38_01034</name>
</gene>
<evidence type="ECO:0000256" key="3">
    <source>
        <dbReference type="ARBA" id="ARBA00022692"/>
    </source>
</evidence>
<feature type="transmembrane region" description="Helical" evidence="7">
    <location>
        <begin position="315"/>
        <end position="336"/>
    </location>
</feature>
<comment type="similarity">
    <text evidence="2">Belongs to the major facilitator superfamily. Nitrate/nitrite porter (TC 2.A.1.8) family.</text>
</comment>
<dbReference type="AlphaFoldDB" id="A0A1U7CL20"/>
<evidence type="ECO:0000313" key="10">
    <source>
        <dbReference type="Proteomes" id="UP000186309"/>
    </source>
</evidence>